<reference evidence="14" key="1">
    <citation type="journal article" date="2018" name="Mol. Biol. Evol.">
        <title>Transoceanic dispersal and plate tectonics shaped global cockroach distributions: evidence from mitochondrial phylogenomics.</title>
        <authorList>
            <person name="Bourguignon T."/>
            <person name="Qian T."/>
            <person name="Ho S.Y.W."/>
            <person name="Juna F."/>
            <person name="Wang Z."/>
            <person name="Arab D.A."/>
            <person name="Cameron S.L."/>
            <person name="Walker J."/>
            <person name="Rentz D."/>
            <person name="Evans T.A."/>
            <person name="Lo N."/>
        </authorList>
    </citation>
    <scope>NUCLEOTIDE SEQUENCE</scope>
</reference>
<evidence type="ECO:0000256" key="3">
    <source>
        <dbReference type="ARBA" id="ARBA00011291"/>
    </source>
</evidence>
<dbReference type="GO" id="GO:0015078">
    <property type="term" value="F:proton transmembrane transporter activity"/>
    <property type="evidence" value="ECO:0007669"/>
    <property type="project" value="InterPro"/>
</dbReference>
<keyword evidence="5 12" id="KW-0138">CF(0)</keyword>
<keyword evidence="8 13" id="KW-1133">Transmembrane helix</keyword>
<evidence type="ECO:0000256" key="5">
    <source>
        <dbReference type="ARBA" id="ARBA00022547"/>
    </source>
</evidence>
<evidence type="ECO:0000256" key="4">
    <source>
        <dbReference type="ARBA" id="ARBA00022448"/>
    </source>
</evidence>
<comment type="subcellular location">
    <subcellularLocation>
        <location evidence="1 12">Mitochondrion membrane</location>
        <topology evidence="1 12">Single-pass membrane protein</topology>
    </subcellularLocation>
</comment>
<sequence>MPQMMPLSWLSMYLFFILTLMLFSFTNYFSFIVNPLSSSKNISIKSLSWKW</sequence>
<evidence type="ECO:0000256" key="6">
    <source>
        <dbReference type="ARBA" id="ARBA00022692"/>
    </source>
</evidence>
<comment type="similarity">
    <text evidence="2 12">Belongs to the ATPase protein 8 family.</text>
</comment>
<evidence type="ECO:0000256" key="1">
    <source>
        <dbReference type="ARBA" id="ARBA00004304"/>
    </source>
</evidence>
<geneLocation type="mitochondrion" evidence="14"/>
<proteinExistence type="inferred from homology"/>
<evidence type="ECO:0000256" key="2">
    <source>
        <dbReference type="ARBA" id="ARBA00008892"/>
    </source>
</evidence>
<keyword evidence="6 12" id="KW-0812">Transmembrane</keyword>
<feature type="transmembrane region" description="Helical" evidence="13">
    <location>
        <begin position="12"/>
        <end position="33"/>
    </location>
</feature>
<gene>
    <name evidence="14" type="primary">atp8</name>
</gene>
<organism evidence="14">
    <name type="scientific">Byrsotria cabrerai</name>
    <dbReference type="NCBI Taxonomy" id="2093431"/>
    <lineage>
        <taxon>Eukaryota</taxon>
        <taxon>Metazoa</taxon>
        <taxon>Ecdysozoa</taxon>
        <taxon>Arthropoda</taxon>
        <taxon>Hexapoda</taxon>
        <taxon>Insecta</taxon>
        <taxon>Pterygota</taxon>
        <taxon>Neoptera</taxon>
        <taxon>Polyneoptera</taxon>
        <taxon>Dictyoptera</taxon>
        <taxon>Blattodea</taxon>
        <taxon>Blaberoidea</taxon>
        <taxon>Blaberidae</taxon>
        <taxon>Blaberinae</taxon>
        <taxon>Byrsotria</taxon>
    </lineage>
</organism>
<keyword evidence="7 12" id="KW-0375">Hydrogen ion transport</keyword>
<dbReference type="GO" id="GO:0031966">
    <property type="term" value="C:mitochondrial membrane"/>
    <property type="evidence" value="ECO:0007669"/>
    <property type="project" value="UniProtKB-SubCell"/>
</dbReference>
<evidence type="ECO:0000256" key="13">
    <source>
        <dbReference type="SAM" id="Phobius"/>
    </source>
</evidence>
<dbReference type="EMBL" id="MG882139">
    <property type="protein sequence ID" value="AVN67331.1"/>
    <property type="molecule type" value="Genomic_DNA"/>
</dbReference>
<name>A0A2P1H720_9NEOP</name>
<comment type="subunit">
    <text evidence="3">F-type ATPases have 2 components, CF(1) - the catalytic core - and CF(0) - the membrane proton channel.</text>
</comment>
<keyword evidence="11 13" id="KW-0472">Membrane</keyword>
<evidence type="ECO:0000256" key="12">
    <source>
        <dbReference type="RuleBase" id="RU003661"/>
    </source>
</evidence>
<evidence type="ECO:0000256" key="10">
    <source>
        <dbReference type="ARBA" id="ARBA00023128"/>
    </source>
</evidence>
<evidence type="ECO:0000313" key="14">
    <source>
        <dbReference type="EMBL" id="AVN67331.1"/>
    </source>
</evidence>
<dbReference type="InterPro" id="IPR001421">
    <property type="entry name" value="ATP8_metazoa"/>
</dbReference>
<evidence type="ECO:0000256" key="9">
    <source>
        <dbReference type="ARBA" id="ARBA00023065"/>
    </source>
</evidence>
<dbReference type="AlphaFoldDB" id="A0A2P1H720"/>
<accession>A0A2P1H720</accession>
<keyword evidence="9 12" id="KW-0406">Ion transport</keyword>
<evidence type="ECO:0000256" key="8">
    <source>
        <dbReference type="ARBA" id="ARBA00022989"/>
    </source>
</evidence>
<keyword evidence="10 12" id="KW-0496">Mitochondrion</keyword>
<evidence type="ECO:0000256" key="7">
    <source>
        <dbReference type="ARBA" id="ARBA00022781"/>
    </source>
</evidence>
<evidence type="ECO:0000256" key="11">
    <source>
        <dbReference type="ARBA" id="ARBA00023136"/>
    </source>
</evidence>
<dbReference type="GO" id="GO:0015986">
    <property type="term" value="P:proton motive force-driven ATP synthesis"/>
    <property type="evidence" value="ECO:0007669"/>
    <property type="project" value="InterPro"/>
</dbReference>
<dbReference type="GO" id="GO:0045259">
    <property type="term" value="C:proton-transporting ATP synthase complex"/>
    <property type="evidence" value="ECO:0007669"/>
    <property type="project" value="UniProtKB-KW"/>
</dbReference>
<keyword evidence="4 12" id="KW-0813">Transport</keyword>
<dbReference type="Pfam" id="PF00895">
    <property type="entry name" value="ATP-synt_8"/>
    <property type="match status" value="1"/>
</dbReference>
<protein>
    <recommendedName>
        <fullName evidence="12">ATP synthase complex subunit 8</fullName>
    </recommendedName>
</protein>